<name>A0A518GA60_9BACT</name>
<dbReference type="KEGG" id="ahel:Q31a_37790"/>
<reference evidence="1 2" key="1">
    <citation type="submission" date="2019-02" db="EMBL/GenBank/DDBJ databases">
        <title>Deep-cultivation of Planctomycetes and their phenomic and genomic characterization uncovers novel biology.</title>
        <authorList>
            <person name="Wiegand S."/>
            <person name="Jogler M."/>
            <person name="Boedeker C."/>
            <person name="Pinto D."/>
            <person name="Vollmers J."/>
            <person name="Rivas-Marin E."/>
            <person name="Kohn T."/>
            <person name="Peeters S.H."/>
            <person name="Heuer A."/>
            <person name="Rast P."/>
            <person name="Oberbeckmann S."/>
            <person name="Bunk B."/>
            <person name="Jeske O."/>
            <person name="Meyerdierks A."/>
            <person name="Storesund J.E."/>
            <person name="Kallscheuer N."/>
            <person name="Luecker S."/>
            <person name="Lage O.M."/>
            <person name="Pohl T."/>
            <person name="Merkel B.J."/>
            <person name="Hornburger P."/>
            <person name="Mueller R.-W."/>
            <person name="Bruemmer F."/>
            <person name="Labrenz M."/>
            <person name="Spormann A.M."/>
            <person name="Op den Camp H."/>
            <person name="Overmann J."/>
            <person name="Amann R."/>
            <person name="Jetten M.S.M."/>
            <person name="Mascher T."/>
            <person name="Medema M.H."/>
            <person name="Devos D.P."/>
            <person name="Kaster A.-K."/>
            <person name="Ovreas L."/>
            <person name="Rohde M."/>
            <person name="Galperin M.Y."/>
            <person name="Jogler C."/>
        </authorList>
    </citation>
    <scope>NUCLEOTIDE SEQUENCE [LARGE SCALE GENOMIC DNA]</scope>
    <source>
        <strain evidence="1 2">Q31a</strain>
    </source>
</reference>
<dbReference type="Proteomes" id="UP000318017">
    <property type="component" value="Chromosome"/>
</dbReference>
<keyword evidence="2" id="KW-1185">Reference proteome</keyword>
<dbReference type="AlphaFoldDB" id="A0A518GA60"/>
<gene>
    <name evidence="1" type="ORF">Q31a_37790</name>
</gene>
<proteinExistence type="predicted"/>
<sequence length="365" mass="38339">MLTDNEWNVHGAIRQATACDWPPLLPSIQNATHCSIPVFAASGKVAPPTQATNVAKAARWLLEYPPSHSKESNSPMKISLRLLLIAVLTVCGNMSHAEVILNEWNAVGTGKTLSNNADGTFGLSLGNGGNWFELLVVGSSQSSIVDMRGWSLNWTEDQEVSPGVNSAGSIQLSNDSFWSTIRRGTLLTFIETTDAATAENGLGTQVADTSTNTSFDPLAGDWHINISTRQEQAKVGGGLVSTTTNDGTPGDFSVGNDNWQLTINSPTGVVFGPAGEGIGNASGVSSTEVGKFEGLAAGATLADWLAVTPENAPYNDGTTSTFGQANSFGGNLQDLSSLQSVPEPSSLLLAPFVFGLALRRRRMPS</sequence>
<protein>
    <submittedName>
        <fullName evidence="1">Uncharacterized protein</fullName>
    </submittedName>
</protein>
<organism evidence="1 2">
    <name type="scientific">Aureliella helgolandensis</name>
    <dbReference type="NCBI Taxonomy" id="2527968"/>
    <lineage>
        <taxon>Bacteria</taxon>
        <taxon>Pseudomonadati</taxon>
        <taxon>Planctomycetota</taxon>
        <taxon>Planctomycetia</taxon>
        <taxon>Pirellulales</taxon>
        <taxon>Pirellulaceae</taxon>
        <taxon>Aureliella</taxon>
    </lineage>
</organism>
<evidence type="ECO:0000313" key="2">
    <source>
        <dbReference type="Proteomes" id="UP000318017"/>
    </source>
</evidence>
<evidence type="ECO:0000313" key="1">
    <source>
        <dbReference type="EMBL" id="QDV25453.1"/>
    </source>
</evidence>
<dbReference type="EMBL" id="CP036298">
    <property type="protein sequence ID" value="QDV25453.1"/>
    <property type="molecule type" value="Genomic_DNA"/>
</dbReference>
<accession>A0A518GA60</accession>